<dbReference type="Proteomes" id="UP000887575">
    <property type="component" value="Unassembled WGS sequence"/>
</dbReference>
<name>A0AAF3F9S0_9BILA</name>
<dbReference type="GO" id="GO:0030154">
    <property type="term" value="P:cell differentiation"/>
    <property type="evidence" value="ECO:0007669"/>
    <property type="project" value="UniProtKB-KW"/>
</dbReference>
<comment type="subcellular location">
    <subcellularLocation>
        <location evidence="1">Cytoplasm</location>
        <location evidence="1">Cytoskeleton</location>
        <location evidence="1">Cilium basal body</location>
    </subcellularLocation>
</comment>
<comment type="function">
    <text evidence="13">Component of the intraflagellar transport (IFT) complex B: together with IFT74, forms a tubulin-binding module that specifically mediates transport of tubulin within the cilium. Binds tubulin via its CH (calponin-homology)-like region. Required for ciliogenesis. Required for proper regulation of SHH signaling. Plays an important role during spermatogenesis by modulating the assembly and elongation of the sperm flagella.</text>
</comment>
<dbReference type="AlphaFoldDB" id="A0AAF3F9S0"/>
<feature type="coiled-coil region" evidence="16">
    <location>
        <begin position="476"/>
        <end position="572"/>
    </location>
</feature>
<dbReference type="GO" id="GO:0007283">
    <property type="term" value="P:spermatogenesis"/>
    <property type="evidence" value="ECO:0007669"/>
    <property type="project" value="UniProtKB-KW"/>
</dbReference>
<evidence type="ECO:0000256" key="5">
    <source>
        <dbReference type="ARBA" id="ARBA00022794"/>
    </source>
</evidence>
<evidence type="ECO:0000313" key="18">
    <source>
        <dbReference type="Proteomes" id="UP000887575"/>
    </source>
</evidence>
<dbReference type="WBParaSite" id="MBELARI_LOCUS2651">
    <property type="protein sequence ID" value="MBELARI_LOCUS2651"/>
    <property type="gene ID" value="MBELARI_LOCUS2651"/>
</dbReference>
<evidence type="ECO:0000256" key="13">
    <source>
        <dbReference type="ARBA" id="ARBA00055755"/>
    </source>
</evidence>
<dbReference type="Gene3D" id="1.10.287.1490">
    <property type="match status" value="1"/>
</dbReference>
<evidence type="ECO:0000256" key="1">
    <source>
        <dbReference type="ARBA" id="ARBA00004120"/>
    </source>
</evidence>
<proteinExistence type="inferred from homology"/>
<evidence type="ECO:0000259" key="17">
    <source>
        <dbReference type="Pfam" id="PF18383"/>
    </source>
</evidence>
<dbReference type="GO" id="GO:0015631">
    <property type="term" value="F:tubulin binding"/>
    <property type="evidence" value="ECO:0007669"/>
    <property type="project" value="InterPro"/>
</dbReference>
<keyword evidence="18" id="KW-1185">Reference proteome</keyword>
<evidence type="ECO:0000256" key="7">
    <source>
        <dbReference type="ARBA" id="ARBA00022990"/>
    </source>
</evidence>
<evidence type="ECO:0000256" key="2">
    <source>
        <dbReference type="ARBA" id="ARBA00022490"/>
    </source>
</evidence>
<keyword evidence="4" id="KW-0221">Differentiation</keyword>
<keyword evidence="7" id="KW-0007">Acetylation</keyword>
<evidence type="ECO:0000256" key="10">
    <source>
        <dbReference type="ARBA" id="ARBA00023212"/>
    </source>
</evidence>
<dbReference type="InterPro" id="IPR041146">
    <property type="entry name" value="IFT81_CH"/>
</dbReference>
<reference evidence="19" key="1">
    <citation type="submission" date="2024-02" db="UniProtKB">
        <authorList>
            <consortium name="WormBaseParasite"/>
        </authorList>
    </citation>
    <scope>IDENTIFICATION</scope>
</reference>
<dbReference type="Gene3D" id="1.10.418.70">
    <property type="entry name" value="Intraflagellar transport protein 81, N-terminal domain"/>
    <property type="match status" value="1"/>
</dbReference>
<dbReference type="GO" id="GO:0030992">
    <property type="term" value="C:intraciliary transport particle B"/>
    <property type="evidence" value="ECO:0007669"/>
    <property type="project" value="InterPro"/>
</dbReference>
<evidence type="ECO:0000256" key="8">
    <source>
        <dbReference type="ARBA" id="ARBA00023054"/>
    </source>
</evidence>
<dbReference type="GO" id="GO:0042073">
    <property type="term" value="P:intraciliary transport"/>
    <property type="evidence" value="ECO:0007669"/>
    <property type="project" value="InterPro"/>
</dbReference>
<dbReference type="Pfam" id="PF18383">
    <property type="entry name" value="IFT81_CH"/>
    <property type="match status" value="1"/>
</dbReference>
<organism evidence="18 19">
    <name type="scientific">Mesorhabditis belari</name>
    <dbReference type="NCBI Taxonomy" id="2138241"/>
    <lineage>
        <taxon>Eukaryota</taxon>
        <taxon>Metazoa</taxon>
        <taxon>Ecdysozoa</taxon>
        <taxon>Nematoda</taxon>
        <taxon>Chromadorea</taxon>
        <taxon>Rhabditida</taxon>
        <taxon>Rhabditina</taxon>
        <taxon>Rhabditomorpha</taxon>
        <taxon>Rhabditoidea</taxon>
        <taxon>Rhabditidae</taxon>
        <taxon>Mesorhabditinae</taxon>
        <taxon>Mesorhabditis</taxon>
    </lineage>
</organism>
<evidence type="ECO:0000256" key="4">
    <source>
        <dbReference type="ARBA" id="ARBA00022782"/>
    </source>
</evidence>
<dbReference type="GO" id="GO:0036064">
    <property type="term" value="C:ciliary basal body"/>
    <property type="evidence" value="ECO:0007669"/>
    <property type="project" value="TreeGrafter"/>
</dbReference>
<dbReference type="PANTHER" id="PTHR15614:SF2">
    <property type="entry name" value="INTRAFLAGELLAR TRANSPORT PROTEIN 81 HOMOLOG"/>
    <property type="match status" value="1"/>
</dbReference>
<keyword evidence="9" id="KW-0969">Cilium</keyword>
<evidence type="ECO:0000256" key="6">
    <source>
        <dbReference type="ARBA" id="ARBA00022871"/>
    </source>
</evidence>
<feature type="domain" description="IFT81 calponin homology" evidence="17">
    <location>
        <begin position="4"/>
        <end position="127"/>
    </location>
</feature>
<protein>
    <recommendedName>
        <fullName evidence="14">Intraflagellar transport protein 81 homolog</fullName>
    </recommendedName>
    <alternativeName>
        <fullName evidence="15">Carnitine deficiency-associated protein expressed in ventricle 1</fullName>
    </alternativeName>
</protein>
<evidence type="ECO:0000256" key="11">
    <source>
        <dbReference type="ARBA" id="ARBA00023273"/>
    </source>
</evidence>
<dbReference type="InterPro" id="IPR029600">
    <property type="entry name" value="IFT81"/>
</dbReference>
<comment type="similarity">
    <text evidence="12">Belongs to the IFT81 family.</text>
</comment>
<dbReference type="InterPro" id="IPR043016">
    <property type="entry name" value="IFT81_N_sf"/>
</dbReference>
<keyword evidence="2" id="KW-0963">Cytoplasm</keyword>
<feature type="coiled-coil region" evidence="16">
    <location>
        <begin position="168"/>
        <end position="253"/>
    </location>
</feature>
<keyword evidence="3" id="KW-0597">Phosphoprotein</keyword>
<keyword evidence="5" id="KW-0970">Cilium biogenesis/degradation</keyword>
<sequence>MSAESVRLIVDSLNKDPFNLSTTLIAFDNFSPNRLLQVLSDVLCWVTQTDQIDIRNEAPDQTALRVFNNLKILKFRPPSDIEQLEEWRIGMVEGSKASIYPVLFYLFSNVEMLKERAYLAKFLVKVEVPSEIHDADTVQLQNDIITCMERFKEIHQKVVQVRGDSMLIEDIKADLRQMEQEKEQLNRRIEKIRRKVVNMPNLDRIISGAEAHRRELERFETLNVQRQEQRNAVINADQKIQRLESQLKEVRQQAETLDPSDLIAQLDEEMETNGFLMQKLEREIRTKKGVVIELARVSNLPTIDQSEVDDLKREVDAVNARLIVLEEDRDKREEGYDENFSIYRHQAATVERKKNAAASQLQEGRNDLDEMHRRLAQRKDEMRTNNGGEDVVTSLQFKNYVNKLRGMTITYKKKRGELEDIKSENLILTRTCEILGKQYQELKDKMEGMGMLVMETIEVPTRIERPKTAAPKTDDIDELRNLINDLNMQLDQKRSLVAPLKEKRDEISARLNDTLESMRNQRKDYERQRAALESNFTRLQDNVERLEGQYEAAQLKAKMAEVQVKVAEAHLEQIESGNIGQITQDIEDLTQKYQQEADTIQQRGGGQGGGSDSKKQMQMWRSLERIFELKLALARQDPSKSDLPIGDRRAGRF</sequence>
<evidence type="ECO:0000256" key="12">
    <source>
        <dbReference type="ARBA" id="ARBA00043983"/>
    </source>
</evidence>
<keyword evidence="8 16" id="KW-0175">Coiled coil</keyword>
<keyword evidence="11" id="KW-0966">Cell projection</keyword>
<dbReference type="FunFam" id="1.10.418.70:FF:000001">
    <property type="entry name" value="Intraflagellar transport protein 81 homolog"/>
    <property type="match status" value="1"/>
</dbReference>
<keyword evidence="6" id="KW-0744">Spermatogenesis</keyword>
<evidence type="ECO:0000256" key="15">
    <source>
        <dbReference type="ARBA" id="ARBA00079903"/>
    </source>
</evidence>
<evidence type="ECO:0000256" key="3">
    <source>
        <dbReference type="ARBA" id="ARBA00022553"/>
    </source>
</evidence>
<dbReference type="GO" id="GO:0060271">
    <property type="term" value="P:cilium assembly"/>
    <property type="evidence" value="ECO:0007669"/>
    <property type="project" value="InterPro"/>
</dbReference>
<evidence type="ECO:0000256" key="14">
    <source>
        <dbReference type="ARBA" id="ARBA00073058"/>
    </source>
</evidence>
<evidence type="ECO:0000256" key="9">
    <source>
        <dbReference type="ARBA" id="ARBA00023069"/>
    </source>
</evidence>
<evidence type="ECO:0000313" key="19">
    <source>
        <dbReference type="WBParaSite" id="MBELARI_LOCUS2651"/>
    </source>
</evidence>
<accession>A0AAF3F9S0</accession>
<evidence type="ECO:0000256" key="16">
    <source>
        <dbReference type="SAM" id="Coils"/>
    </source>
</evidence>
<keyword evidence="10" id="KW-0206">Cytoskeleton</keyword>
<dbReference type="PANTHER" id="PTHR15614">
    <property type="entry name" value="INTRAFLAGELLAR TRANSPORT PROTEIN 81 HOMOLOG"/>
    <property type="match status" value="1"/>
</dbReference>